<keyword evidence="8" id="KW-1185">Reference proteome</keyword>
<feature type="coiled-coil region" evidence="5">
    <location>
        <begin position="97"/>
        <end position="124"/>
    </location>
</feature>
<keyword evidence="1" id="KW-0479">Metal-binding</keyword>
<organism evidence="7 8">
    <name type="scientific">Mikania micrantha</name>
    <name type="common">bitter vine</name>
    <dbReference type="NCBI Taxonomy" id="192012"/>
    <lineage>
        <taxon>Eukaryota</taxon>
        <taxon>Viridiplantae</taxon>
        <taxon>Streptophyta</taxon>
        <taxon>Embryophyta</taxon>
        <taxon>Tracheophyta</taxon>
        <taxon>Spermatophyta</taxon>
        <taxon>Magnoliopsida</taxon>
        <taxon>eudicotyledons</taxon>
        <taxon>Gunneridae</taxon>
        <taxon>Pentapetalae</taxon>
        <taxon>asterids</taxon>
        <taxon>campanulids</taxon>
        <taxon>Asterales</taxon>
        <taxon>Asteraceae</taxon>
        <taxon>Asteroideae</taxon>
        <taxon>Heliantheae alliance</taxon>
        <taxon>Eupatorieae</taxon>
        <taxon>Mikania</taxon>
    </lineage>
</organism>
<evidence type="ECO:0000256" key="5">
    <source>
        <dbReference type="SAM" id="Coils"/>
    </source>
</evidence>
<accession>A0A5N6LQX7</accession>
<evidence type="ECO:0000256" key="1">
    <source>
        <dbReference type="ARBA" id="ARBA00022723"/>
    </source>
</evidence>
<gene>
    <name evidence="7" type="ORF">E3N88_37338</name>
</gene>
<proteinExistence type="predicted"/>
<dbReference type="InterPro" id="IPR010666">
    <property type="entry name" value="Znf_GRF"/>
</dbReference>
<dbReference type="Proteomes" id="UP000326396">
    <property type="component" value="Linkage Group LG8"/>
</dbReference>
<sequence length="132" mass="15601">MSSTSSTAHSVNKNPKIFKVDLDRNLYCKHDLIAVRRVVQRKSSRIGQEFYGCPLWPNMDCKFFLWKEDADTMFRGHESCMTSLLPENHKSYEVMKMRNLELEKMLLTEENKHLKEMLQKSKAKYKIRNVLG</sequence>
<keyword evidence="2 4" id="KW-0863">Zinc-finger</keyword>
<dbReference type="OrthoDB" id="1793682at2759"/>
<evidence type="ECO:0000259" key="6">
    <source>
        <dbReference type="PROSITE" id="PS51999"/>
    </source>
</evidence>
<dbReference type="AlphaFoldDB" id="A0A5N6LQX7"/>
<comment type="caution">
    <text evidence="7">The sequence shown here is derived from an EMBL/GenBank/DDBJ whole genome shotgun (WGS) entry which is preliminary data.</text>
</comment>
<evidence type="ECO:0000256" key="2">
    <source>
        <dbReference type="ARBA" id="ARBA00022771"/>
    </source>
</evidence>
<protein>
    <recommendedName>
        <fullName evidence="6">GRF-type domain-containing protein</fullName>
    </recommendedName>
</protein>
<evidence type="ECO:0000313" key="8">
    <source>
        <dbReference type="Proteomes" id="UP000326396"/>
    </source>
</evidence>
<keyword evidence="5" id="KW-0175">Coiled coil</keyword>
<reference evidence="7 8" key="1">
    <citation type="submission" date="2019-05" db="EMBL/GenBank/DDBJ databases">
        <title>Mikania micrantha, genome provides insights into the molecular mechanism of rapid growth.</title>
        <authorList>
            <person name="Liu B."/>
        </authorList>
    </citation>
    <scope>NUCLEOTIDE SEQUENCE [LARGE SCALE GENOMIC DNA]</scope>
    <source>
        <strain evidence="7">NLD-2019</strain>
        <tissue evidence="7">Leaf</tissue>
    </source>
</reference>
<keyword evidence="3" id="KW-0862">Zinc</keyword>
<name>A0A5N6LQX7_9ASTR</name>
<dbReference type="PROSITE" id="PS51999">
    <property type="entry name" value="ZF_GRF"/>
    <property type="match status" value="1"/>
</dbReference>
<feature type="domain" description="GRF-type" evidence="6">
    <location>
        <begin position="28"/>
        <end position="70"/>
    </location>
</feature>
<evidence type="ECO:0000313" key="7">
    <source>
        <dbReference type="EMBL" id="KAD2803961.1"/>
    </source>
</evidence>
<dbReference type="Pfam" id="PF06839">
    <property type="entry name" value="Zn_ribbon_GRF"/>
    <property type="match status" value="1"/>
</dbReference>
<evidence type="ECO:0000256" key="3">
    <source>
        <dbReference type="ARBA" id="ARBA00022833"/>
    </source>
</evidence>
<dbReference type="EMBL" id="SZYD01000018">
    <property type="protein sequence ID" value="KAD2803961.1"/>
    <property type="molecule type" value="Genomic_DNA"/>
</dbReference>
<evidence type="ECO:0000256" key="4">
    <source>
        <dbReference type="PROSITE-ProRule" id="PRU01343"/>
    </source>
</evidence>
<dbReference type="GO" id="GO:0008270">
    <property type="term" value="F:zinc ion binding"/>
    <property type="evidence" value="ECO:0007669"/>
    <property type="project" value="UniProtKB-KW"/>
</dbReference>